<proteinExistence type="predicted"/>
<gene>
    <name evidence="1" type="ORF">XDD1_3144</name>
</gene>
<protein>
    <submittedName>
        <fullName evidence="1">Uncharacterized protein</fullName>
    </submittedName>
</protein>
<sequence>MQIRMFWQYAGLSVCEKRIIDGRDLGRDRDRSKNYFVHKGFLLFACVDEIVDQVKIMIV</sequence>
<evidence type="ECO:0000313" key="2">
    <source>
        <dbReference type="Proteomes" id="UP000032721"/>
    </source>
</evidence>
<dbReference type="AlphaFoldDB" id="A0A068QV49"/>
<reference evidence="1 2" key="1">
    <citation type="submission" date="2013-07" db="EMBL/GenBank/DDBJ databases">
        <authorList>
            <person name="Genoscope - CEA"/>
        </authorList>
    </citation>
    <scope>NUCLEOTIDE SEQUENCE [LARGE SCALE GENOMIC DNA]</scope>
    <source>
        <strain evidence="2">FRM16 / DSM 17909</strain>
    </source>
</reference>
<dbReference type="STRING" id="351671.XDD1_3144"/>
<dbReference type="HOGENOM" id="CLU_2959887_0_0_6"/>
<dbReference type="Proteomes" id="UP000032721">
    <property type="component" value="Chromosome"/>
</dbReference>
<accession>A0A068QV49</accession>
<evidence type="ECO:0000313" key="1">
    <source>
        <dbReference type="EMBL" id="CDG18843.1"/>
    </source>
</evidence>
<organism evidence="1 2">
    <name type="scientific">Xenorhabdus doucetiae</name>
    <dbReference type="NCBI Taxonomy" id="351671"/>
    <lineage>
        <taxon>Bacteria</taxon>
        <taxon>Pseudomonadati</taxon>
        <taxon>Pseudomonadota</taxon>
        <taxon>Gammaproteobacteria</taxon>
        <taxon>Enterobacterales</taxon>
        <taxon>Morganellaceae</taxon>
        <taxon>Xenorhabdus</taxon>
    </lineage>
</organism>
<dbReference type="EMBL" id="FO704550">
    <property type="protein sequence ID" value="CDG18843.1"/>
    <property type="molecule type" value="Genomic_DNA"/>
</dbReference>
<dbReference type="KEGG" id="xdo:XDD1_3144"/>
<name>A0A068QV49_9GAMM</name>